<organism evidence="1 2">
    <name type="scientific">Ewingella americana</name>
    <dbReference type="NCBI Taxonomy" id="41202"/>
    <lineage>
        <taxon>Bacteria</taxon>
        <taxon>Pseudomonadati</taxon>
        <taxon>Pseudomonadota</taxon>
        <taxon>Gammaproteobacteria</taxon>
        <taxon>Enterobacterales</taxon>
        <taxon>Yersiniaceae</taxon>
        <taxon>Ewingella</taxon>
    </lineage>
</organism>
<evidence type="ECO:0000313" key="1">
    <source>
        <dbReference type="EMBL" id="STQ45006.1"/>
    </source>
</evidence>
<protein>
    <submittedName>
        <fullName evidence="1">Uncharacterized protein</fullName>
    </submittedName>
</protein>
<dbReference type="EMBL" id="UGGO01000001">
    <property type="protein sequence ID" value="STQ45006.1"/>
    <property type="molecule type" value="Genomic_DNA"/>
</dbReference>
<dbReference type="AlphaFoldDB" id="A0A377NGA6"/>
<reference evidence="1 2" key="1">
    <citation type="submission" date="2018-06" db="EMBL/GenBank/DDBJ databases">
        <authorList>
            <consortium name="Pathogen Informatics"/>
            <person name="Doyle S."/>
        </authorList>
    </citation>
    <scope>NUCLEOTIDE SEQUENCE [LARGE SCALE GENOMIC DNA]</scope>
    <source>
        <strain evidence="1 2">NCTC12157</strain>
    </source>
</reference>
<sequence>MSSKSDKSIVTDANRHYFCRYSITYFLNIQTIIIGMNNINYRTTASYRNIIAYLNTIFSNNMNILFDIDIITNFNNDFFI</sequence>
<evidence type="ECO:0000313" key="2">
    <source>
        <dbReference type="Proteomes" id="UP000254304"/>
    </source>
</evidence>
<accession>A0A377NGA6</accession>
<dbReference type="Proteomes" id="UP000254304">
    <property type="component" value="Unassembled WGS sequence"/>
</dbReference>
<proteinExistence type="predicted"/>
<gene>
    <name evidence="1" type="ORF">NCTC12157_02731</name>
</gene>
<name>A0A377NGA6_9GAMM</name>